<feature type="modified residue" description="4-aspartylphosphate" evidence="2">
    <location>
        <position position="53"/>
    </location>
</feature>
<dbReference type="PANTHER" id="PTHR44591">
    <property type="entry name" value="STRESS RESPONSE REGULATOR PROTEIN 1"/>
    <property type="match status" value="1"/>
</dbReference>
<dbReference type="EMBL" id="UHIA01000004">
    <property type="protein sequence ID" value="SUO98564.1"/>
    <property type="molecule type" value="Genomic_DNA"/>
</dbReference>
<protein>
    <submittedName>
        <fullName evidence="4">Stalked cell differentiation-controlling protein</fullName>
    </submittedName>
</protein>
<dbReference type="InterPro" id="IPR050595">
    <property type="entry name" value="Bact_response_regulator"/>
</dbReference>
<keyword evidence="1 2" id="KW-0597">Phosphoprotein</keyword>
<evidence type="ECO:0000313" key="5">
    <source>
        <dbReference type="Proteomes" id="UP000254575"/>
    </source>
</evidence>
<name>A0A380N255_9GAMM</name>
<dbReference type="PANTHER" id="PTHR44591:SF20">
    <property type="entry name" value="PROTEIN PILH"/>
    <property type="match status" value="1"/>
</dbReference>
<evidence type="ECO:0000256" key="1">
    <source>
        <dbReference type="ARBA" id="ARBA00022553"/>
    </source>
</evidence>
<evidence type="ECO:0000256" key="2">
    <source>
        <dbReference type="PROSITE-ProRule" id="PRU00169"/>
    </source>
</evidence>
<dbReference type="InterPro" id="IPR001789">
    <property type="entry name" value="Sig_transdc_resp-reg_receiver"/>
</dbReference>
<dbReference type="GO" id="GO:0000160">
    <property type="term" value="P:phosphorelay signal transduction system"/>
    <property type="evidence" value="ECO:0007669"/>
    <property type="project" value="InterPro"/>
</dbReference>
<proteinExistence type="predicted"/>
<organism evidence="4 5">
    <name type="scientific">Suttonella indologenes</name>
    <dbReference type="NCBI Taxonomy" id="13276"/>
    <lineage>
        <taxon>Bacteria</taxon>
        <taxon>Pseudomonadati</taxon>
        <taxon>Pseudomonadota</taxon>
        <taxon>Gammaproteobacteria</taxon>
        <taxon>Cardiobacteriales</taxon>
        <taxon>Cardiobacteriaceae</taxon>
        <taxon>Suttonella</taxon>
    </lineage>
</organism>
<evidence type="ECO:0000259" key="3">
    <source>
        <dbReference type="PROSITE" id="PS50110"/>
    </source>
</evidence>
<evidence type="ECO:0000313" key="4">
    <source>
        <dbReference type="EMBL" id="SUO98564.1"/>
    </source>
</evidence>
<dbReference type="SUPFAM" id="SSF52172">
    <property type="entry name" value="CheY-like"/>
    <property type="match status" value="1"/>
</dbReference>
<dbReference type="SMART" id="SM00448">
    <property type="entry name" value="REC"/>
    <property type="match status" value="1"/>
</dbReference>
<dbReference type="Pfam" id="PF00072">
    <property type="entry name" value="Response_reg"/>
    <property type="match status" value="1"/>
</dbReference>
<gene>
    <name evidence="4" type="primary">pleD</name>
    <name evidence="4" type="ORF">NCTC10717_02319</name>
</gene>
<accession>A0A380N255</accession>
<sequence>MSATILVIDDSPTEAGIVKKILEQAGYRVLWSENATIGIETAINQQPQLILMDVVMPGMSGFQATRKLTKNPQTQHIPILMLTTKDQTSDEYWGMKNGASKYMIKPPTKEVLLAAIEELLV</sequence>
<dbReference type="PROSITE" id="PS50110">
    <property type="entry name" value="RESPONSE_REGULATORY"/>
    <property type="match status" value="1"/>
</dbReference>
<keyword evidence="5" id="KW-1185">Reference proteome</keyword>
<reference evidence="4 5" key="1">
    <citation type="submission" date="2018-06" db="EMBL/GenBank/DDBJ databases">
        <authorList>
            <consortium name="Pathogen Informatics"/>
            <person name="Doyle S."/>
        </authorList>
    </citation>
    <scope>NUCLEOTIDE SEQUENCE [LARGE SCALE GENOMIC DNA]</scope>
    <source>
        <strain evidence="4 5">NCTC10717</strain>
    </source>
</reference>
<dbReference type="AlphaFoldDB" id="A0A380N255"/>
<dbReference type="Proteomes" id="UP000254575">
    <property type="component" value="Unassembled WGS sequence"/>
</dbReference>
<feature type="domain" description="Response regulatory" evidence="3">
    <location>
        <begin position="4"/>
        <end position="120"/>
    </location>
</feature>
<dbReference type="OrthoDB" id="9800897at2"/>
<dbReference type="Gene3D" id="3.40.50.2300">
    <property type="match status" value="1"/>
</dbReference>
<dbReference type="RefSeq" id="WP_115219367.1">
    <property type="nucleotide sequence ID" value="NZ_UHIA01000004.1"/>
</dbReference>
<dbReference type="InterPro" id="IPR011006">
    <property type="entry name" value="CheY-like_superfamily"/>
</dbReference>